<name>A0ABW4KJ39_9BACI</name>
<protein>
    <submittedName>
        <fullName evidence="1">Uncharacterized protein</fullName>
    </submittedName>
</protein>
<sequence>MKTNSNLDQKIEEFPEDLAYLAKLLLREVELGRRSNAQIEELMRQEIRELVLEDIEE</sequence>
<reference evidence="2" key="1">
    <citation type="journal article" date="2019" name="Int. J. Syst. Evol. Microbiol.">
        <title>The Global Catalogue of Microorganisms (GCM) 10K type strain sequencing project: providing services to taxonomists for standard genome sequencing and annotation.</title>
        <authorList>
            <consortium name="The Broad Institute Genomics Platform"/>
            <consortium name="The Broad Institute Genome Sequencing Center for Infectious Disease"/>
            <person name="Wu L."/>
            <person name="Ma J."/>
        </authorList>
    </citation>
    <scope>NUCLEOTIDE SEQUENCE [LARGE SCALE GENOMIC DNA]</scope>
    <source>
        <strain evidence="2">CGMCC 1.12295</strain>
    </source>
</reference>
<evidence type="ECO:0000313" key="1">
    <source>
        <dbReference type="EMBL" id="MFD1707364.1"/>
    </source>
</evidence>
<keyword evidence="2" id="KW-1185">Reference proteome</keyword>
<evidence type="ECO:0000313" key="2">
    <source>
        <dbReference type="Proteomes" id="UP001597301"/>
    </source>
</evidence>
<proteinExistence type="predicted"/>
<organism evidence="1 2">
    <name type="scientific">Siminovitchia sediminis</name>
    <dbReference type="NCBI Taxonomy" id="1274353"/>
    <lineage>
        <taxon>Bacteria</taxon>
        <taxon>Bacillati</taxon>
        <taxon>Bacillota</taxon>
        <taxon>Bacilli</taxon>
        <taxon>Bacillales</taxon>
        <taxon>Bacillaceae</taxon>
        <taxon>Siminovitchia</taxon>
    </lineage>
</organism>
<dbReference type="EMBL" id="JBHUEO010000031">
    <property type="protein sequence ID" value="MFD1707364.1"/>
    <property type="molecule type" value="Genomic_DNA"/>
</dbReference>
<dbReference type="RefSeq" id="WP_380774085.1">
    <property type="nucleotide sequence ID" value="NZ_JBHUEO010000031.1"/>
</dbReference>
<dbReference type="Proteomes" id="UP001597301">
    <property type="component" value="Unassembled WGS sequence"/>
</dbReference>
<accession>A0ABW4KJ39</accession>
<comment type="caution">
    <text evidence="1">The sequence shown here is derived from an EMBL/GenBank/DDBJ whole genome shotgun (WGS) entry which is preliminary data.</text>
</comment>
<gene>
    <name evidence="1" type="ORF">ACFSCZ_11540</name>
</gene>